<gene>
    <name evidence="2" type="ORF">RJ639_042521</name>
</gene>
<feature type="compositionally biased region" description="Basic and acidic residues" evidence="1">
    <location>
        <begin position="70"/>
        <end position="87"/>
    </location>
</feature>
<dbReference type="PANTHER" id="PTHR32091:SF20">
    <property type="entry name" value="EUKARYOTIC TRANSLATION INITIATION FACTOR 4B1"/>
    <property type="match status" value="1"/>
</dbReference>
<dbReference type="GO" id="GO:0003729">
    <property type="term" value="F:mRNA binding"/>
    <property type="evidence" value="ECO:0007669"/>
    <property type="project" value="TreeGrafter"/>
</dbReference>
<evidence type="ECO:0000256" key="1">
    <source>
        <dbReference type="SAM" id="MobiDB-lite"/>
    </source>
</evidence>
<dbReference type="Proteomes" id="UP001188597">
    <property type="component" value="Unassembled WGS sequence"/>
</dbReference>
<feature type="compositionally biased region" description="Basic and acidic residues" evidence="1">
    <location>
        <begin position="107"/>
        <end position="143"/>
    </location>
</feature>
<feature type="compositionally biased region" description="Polar residues" evidence="1">
    <location>
        <begin position="306"/>
        <end position="322"/>
    </location>
</feature>
<feature type="region of interest" description="Disordered" evidence="1">
    <location>
        <begin position="300"/>
        <end position="340"/>
    </location>
</feature>
<feature type="compositionally biased region" description="Basic and acidic residues" evidence="1">
    <location>
        <begin position="14"/>
        <end position="25"/>
    </location>
</feature>
<reference evidence="2" key="1">
    <citation type="submission" date="2022-12" db="EMBL/GenBank/DDBJ databases">
        <title>Draft genome assemblies for two species of Escallonia (Escalloniales).</title>
        <authorList>
            <person name="Chanderbali A."/>
            <person name="Dervinis C."/>
            <person name="Anghel I."/>
            <person name="Soltis D."/>
            <person name="Soltis P."/>
            <person name="Zapata F."/>
        </authorList>
    </citation>
    <scope>NUCLEOTIDE SEQUENCE</scope>
    <source>
        <strain evidence="2">UCBG64.0493</strain>
        <tissue evidence="2">Leaf</tissue>
    </source>
</reference>
<dbReference type="InterPro" id="IPR010433">
    <property type="entry name" value="EIF-4B_pln"/>
</dbReference>
<feature type="region of interest" description="Disordered" evidence="1">
    <location>
        <begin position="1"/>
        <end position="282"/>
    </location>
</feature>
<organism evidence="2 3">
    <name type="scientific">Escallonia herrerae</name>
    <dbReference type="NCBI Taxonomy" id="1293975"/>
    <lineage>
        <taxon>Eukaryota</taxon>
        <taxon>Viridiplantae</taxon>
        <taxon>Streptophyta</taxon>
        <taxon>Embryophyta</taxon>
        <taxon>Tracheophyta</taxon>
        <taxon>Spermatophyta</taxon>
        <taxon>Magnoliopsida</taxon>
        <taxon>eudicotyledons</taxon>
        <taxon>Gunneridae</taxon>
        <taxon>Pentapetalae</taxon>
        <taxon>asterids</taxon>
        <taxon>campanulids</taxon>
        <taxon>Escalloniales</taxon>
        <taxon>Escalloniaceae</taxon>
        <taxon>Escallonia</taxon>
    </lineage>
</organism>
<dbReference type="Pfam" id="PF06273">
    <property type="entry name" value="eIF-4B"/>
    <property type="match status" value="2"/>
</dbReference>
<accession>A0AA88WGY4</accession>
<feature type="compositionally biased region" description="Gly residues" evidence="1">
    <location>
        <begin position="223"/>
        <end position="234"/>
    </location>
</feature>
<evidence type="ECO:0000313" key="2">
    <source>
        <dbReference type="EMBL" id="KAK3026029.1"/>
    </source>
</evidence>
<dbReference type="GO" id="GO:0003743">
    <property type="term" value="F:translation initiation factor activity"/>
    <property type="evidence" value="ECO:0007669"/>
    <property type="project" value="InterPro"/>
</dbReference>
<dbReference type="AlphaFoldDB" id="A0AA88WGY4"/>
<keyword evidence="3" id="KW-1185">Reference proteome</keyword>
<proteinExistence type="predicted"/>
<comment type="caution">
    <text evidence="2">The sequence shown here is derived from an EMBL/GenBank/DDBJ whole genome shotgun (WGS) entry which is preliminary data.</text>
</comment>
<evidence type="ECO:0000313" key="3">
    <source>
        <dbReference type="Proteomes" id="UP001188597"/>
    </source>
</evidence>
<sequence>MSKPWGSIGAWAADAERAEAEEKEAAAAAAGDSQSFPSLREAATTKQKKKTKMTLQEFTLGPGAAASRLTTDEMLRLPTGPKERSAEEMQYGGGGGFSSYGRQPGRVSRDEDGGRRHYGGFDDDRRGPPPRVSDYDQPSRADEVDNWALTKKPLQSFDSGGGRPNRYANLGGGGGGGGGGGFNSRADEVDNWGAGKKPMPPPRSSNFGSGFRDSGPEPDRWTRGGGGGGIGGGYRDSVPENDRWANQERSRLVLDPPKGERAVVEPVKSNRPSPFGAARPREDILAEKGLDWRKVDMEMEGKRPASSHSSRPGSAQSAQSEGTAVEGGVKPRPKVNPFGDAKPREVLLQEKGLDWRKIDLDLEHRSIDRLMLTMLATECFDTSLMVQGCDGVNGYNLFDCLKKEERMTVEQLRAFVSLCRTWSAVIRDRHFIYSVKKLLSYAFVTTIRCSLSGSLALGLGIRGTCLKGLESVRSLAGFINKISSITFYKDLLSKREHSVNLVLRVSLLTPDH</sequence>
<dbReference type="PANTHER" id="PTHR32091">
    <property type="entry name" value="EUKARYOTIC TRANSLATION INITIATION FACTOR 4B"/>
    <property type="match status" value="1"/>
</dbReference>
<dbReference type="EMBL" id="JAVXUP010000518">
    <property type="protein sequence ID" value="KAK3026029.1"/>
    <property type="molecule type" value="Genomic_DNA"/>
</dbReference>
<protein>
    <submittedName>
        <fullName evidence="2">Uncharacterized protein</fullName>
    </submittedName>
</protein>
<name>A0AA88WGY4_9ASTE</name>
<feature type="compositionally biased region" description="Gly residues" evidence="1">
    <location>
        <begin position="170"/>
        <end position="182"/>
    </location>
</feature>
<feature type="compositionally biased region" description="Basic and acidic residues" evidence="1">
    <location>
        <begin position="237"/>
        <end position="263"/>
    </location>
</feature>